<dbReference type="GeneID" id="89228343"/>
<keyword evidence="11" id="KW-1185">Reference proteome</keyword>
<dbReference type="GO" id="GO:0000049">
    <property type="term" value="F:tRNA binding"/>
    <property type="evidence" value="ECO:0007669"/>
    <property type="project" value="UniProtKB-UniRule"/>
</dbReference>
<dbReference type="SUPFAM" id="SSF53335">
    <property type="entry name" value="S-adenosyl-L-methionine-dependent methyltransferases"/>
    <property type="match status" value="1"/>
</dbReference>
<comment type="caution">
    <text evidence="8">Lacks conserved residue(s) required for the propagation of feature annotation.</text>
</comment>
<evidence type="ECO:0000256" key="6">
    <source>
        <dbReference type="ARBA" id="ARBA00022884"/>
    </source>
</evidence>
<dbReference type="InterPro" id="IPR029063">
    <property type="entry name" value="SAM-dependent_MTases_sf"/>
</dbReference>
<dbReference type="InterPro" id="IPR042296">
    <property type="entry name" value="tRNA_met_Trm1_C"/>
</dbReference>
<comment type="catalytic activity">
    <reaction evidence="8">
        <text>guanosine(26) in tRNA + 2 S-adenosyl-L-methionine = N(2)-dimethylguanosine(26) in tRNA + 2 S-adenosyl-L-homocysteine + 2 H(+)</text>
        <dbReference type="Rhea" id="RHEA:43140"/>
        <dbReference type="Rhea" id="RHEA-COMP:10359"/>
        <dbReference type="Rhea" id="RHEA-COMP:10360"/>
        <dbReference type="ChEBI" id="CHEBI:15378"/>
        <dbReference type="ChEBI" id="CHEBI:57856"/>
        <dbReference type="ChEBI" id="CHEBI:59789"/>
        <dbReference type="ChEBI" id="CHEBI:74269"/>
        <dbReference type="ChEBI" id="CHEBI:74513"/>
        <dbReference type="EC" id="2.1.1.216"/>
    </reaction>
</comment>
<dbReference type="AlphaFoldDB" id="A0AA96V5X5"/>
<dbReference type="HAMAP" id="MF_00290">
    <property type="entry name" value="tRNA_dimethyltr_TRM1"/>
    <property type="match status" value="1"/>
</dbReference>
<dbReference type="EC" id="2.1.1.216" evidence="7 8"/>
<feature type="binding site" evidence="8">
    <location>
        <position position="44"/>
    </location>
    <ligand>
        <name>S-adenosyl-L-methionine</name>
        <dbReference type="ChEBI" id="CHEBI:59789"/>
    </ligand>
</feature>
<keyword evidence="5 8" id="KW-0819">tRNA processing</keyword>
<gene>
    <name evidence="8 10" type="primary">trm1</name>
    <name evidence="10" type="ORF">MsAm2_09250</name>
</gene>
<keyword evidence="1 8" id="KW-0820">tRNA-binding</keyword>
<dbReference type="Pfam" id="PF02005">
    <property type="entry name" value="TRM"/>
    <property type="match status" value="1"/>
</dbReference>
<protein>
    <recommendedName>
        <fullName evidence="7 8">tRNA (guanine(26)-N(2))-dimethyltransferase</fullName>
        <ecNumber evidence="7 8">2.1.1.216</ecNumber>
    </recommendedName>
    <alternativeName>
        <fullName evidence="8">tRNA 2,2-dimethylguanosine-26 methyltransferase</fullName>
    </alternativeName>
    <alternativeName>
        <fullName evidence="8">tRNA(guanine-26,N(2)-N(2)) methyltransferase</fullName>
    </alternativeName>
    <alternativeName>
        <fullName evidence="8">tRNA(m(2,2)G26)dimethyltransferase</fullName>
    </alternativeName>
</protein>
<organism evidence="10 11">
    <name type="scientific">Methanolapillus ohkumae</name>
    <dbReference type="NCBI Taxonomy" id="3028298"/>
    <lineage>
        <taxon>Archaea</taxon>
        <taxon>Methanobacteriati</taxon>
        <taxon>Methanobacteriota</taxon>
        <taxon>Stenosarchaea group</taxon>
        <taxon>Methanomicrobia</taxon>
        <taxon>Methanosarcinales</taxon>
        <taxon>Methanosarcinaceae</taxon>
        <taxon>Methanolapillus</taxon>
    </lineage>
</organism>
<feature type="binding site" evidence="8">
    <location>
        <position position="97"/>
    </location>
    <ligand>
        <name>S-adenosyl-L-methionine</name>
        <dbReference type="ChEBI" id="CHEBI:59789"/>
    </ligand>
</feature>
<feature type="binding site" evidence="8">
    <location>
        <position position="254"/>
    </location>
    <ligand>
        <name>Zn(2+)</name>
        <dbReference type="ChEBI" id="CHEBI:29105"/>
    </ligand>
</feature>
<dbReference type="GO" id="GO:0002940">
    <property type="term" value="P:tRNA N2-guanine methylation"/>
    <property type="evidence" value="ECO:0007669"/>
    <property type="project" value="TreeGrafter"/>
</dbReference>
<dbReference type="Proteomes" id="UP001304970">
    <property type="component" value="Chromosome"/>
</dbReference>
<keyword evidence="8" id="KW-0479">Metal-binding</keyword>
<dbReference type="NCBIfam" id="TIGR00308">
    <property type="entry name" value="TRM1"/>
    <property type="match status" value="1"/>
</dbReference>
<feature type="binding site" evidence="8">
    <location>
        <position position="126"/>
    </location>
    <ligand>
        <name>S-adenosyl-L-methionine</name>
        <dbReference type="ChEBI" id="CHEBI:59789"/>
    </ligand>
</feature>
<evidence type="ECO:0000256" key="4">
    <source>
        <dbReference type="ARBA" id="ARBA00022691"/>
    </source>
</evidence>
<reference evidence="10 11" key="1">
    <citation type="submission" date="2023-07" db="EMBL/GenBank/DDBJ databases">
        <title>Closed genome sequence of Methanosarcinaceae archaeon Am2.</title>
        <authorList>
            <person name="Poehlein A."/>
            <person name="Protasov E."/>
            <person name="Platt K."/>
            <person name="Reeh H."/>
            <person name="Daniel R."/>
            <person name="Brune A."/>
        </authorList>
    </citation>
    <scope>NUCLEOTIDE SEQUENCE [LARGE SCALE GENOMIC DNA]</scope>
    <source>
        <strain evidence="10 11">Am2</strain>
    </source>
</reference>
<name>A0AA96V5X5_9EURY</name>
<dbReference type="GO" id="GO:0046872">
    <property type="term" value="F:metal ion binding"/>
    <property type="evidence" value="ECO:0007669"/>
    <property type="project" value="UniProtKB-KW"/>
</dbReference>
<keyword evidence="8" id="KW-0862">Zinc</keyword>
<dbReference type="PROSITE" id="PS51626">
    <property type="entry name" value="SAM_MT_TRM1"/>
    <property type="match status" value="1"/>
</dbReference>
<dbReference type="Gene3D" id="3.40.50.150">
    <property type="entry name" value="Vaccinia Virus protein VP39"/>
    <property type="match status" value="1"/>
</dbReference>
<feature type="binding site" evidence="8">
    <location>
        <position position="277"/>
    </location>
    <ligand>
        <name>Zn(2+)</name>
        <dbReference type="ChEBI" id="CHEBI:29105"/>
    </ligand>
</feature>
<evidence type="ECO:0000256" key="8">
    <source>
        <dbReference type="HAMAP-Rule" id="MF_00290"/>
    </source>
</evidence>
<accession>A0AA96V5X5</accession>
<dbReference type="GO" id="GO:0160104">
    <property type="term" value="F:tRNA (guanine(26)-N2)-dimethyltransferase activity"/>
    <property type="evidence" value="ECO:0007669"/>
    <property type="project" value="UniProtKB-UniRule"/>
</dbReference>
<feature type="binding site" evidence="8">
    <location>
        <position position="81"/>
    </location>
    <ligand>
        <name>S-adenosyl-L-methionine</name>
        <dbReference type="ChEBI" id="CHEBI:59789"/>
    </ligand>
</feature>
<evidence type="ECO:0000313" key="11">
    <source>
        <dbReference type="Proteomes" id="UP001304970"/>
    </source>
</evidence>
<evidence type="ECO:0000256" key="2">
    <source>
        <dbReference type="ARBA" id="ARBA00022603"/>
    </source>
</evidence>
<evidence type="ECO:0000256" key="9">
    <source>
        <dbReference type="PROSITE-ProRule" id="PRU00958"/>
    </source>
</evidence>
<comment type="similarity">
    <text evidence="8 9">Belongs to the class I-like SAM-binding methyltransferase superfamily. Trm1 family.</text>
</comment>
<dbReference type="RefSeq" id="WP_338097113.1">
    <property type="nucleotide sequence ID" value="NZ_CP131061.1"/>
</dbReference>
<evidence type="ECO:0000313" key="10">
    <source>
        <dbReference type="EMBL" id="WNY27134.1"/>
    </source>
</evidence>
<feature type="binding site" evidence="8">
    <location>
        <position position="274"/>
    </location>
    <ligand>
        <name>Zn(2+)</name>
        <dbReference type="ChEBI" id="CHEBI:29105"/>
    </ligand>
</feature>
<dbReference type="PANTHER" id="PTHR10631">
    <property type="entry name" value="N 2 ,N 2 -DIMETHYLGUANOSINE TRNA METHYLTRANSFERASE"/>
    <property type="match status" value="1"/>
</dbReference>
<comment type="function">
    <text evidence="8">Dimethylates a single guanine residue at position 26 of a number of tRNAs using S-adenosyl-L-methionine as donor of the methyl groups.</text>
</comment>
<evidence type="ECO:0000256" key="5">
    <source>
        <dbReference type="ARBA" id="ARBA00022694"/>
    </source>
</evidence>
<keyword evidence="6 8" id="KW-0694">RNA-binding</keyword>
<dbReference type="PANTHER" id="PTHR10631:SF3">
    <property type="entry name" value="TRNA (GUANINE(26)-N(2))-DIMETHYLTRANSFERASE"/>
    <property type="match status" value="1"/>
</dbReference>
<dbReference type="Gene3D" id="3.30.56.70">
    <property type="entry name" value="N2,N2-dimethylguanosine tRNA methyltransferase, C-terminal domain"/>
    <property type="match status" value="1"/>
</dbReference>
<keyword evidence="3 8" id="KW-0808">Transferase</keyword>
<dbReference type="InterPro" id="IPR002905">
    <property type="entry name" value="Trm1"/>
</dbReference>
<evidence type="ECO:0000256" key="7">
    <source>
        <dbReference type="ARBA" id="ARBA00039099"/>
    </source>
</evidence>
<proteinExistence type="inferred from homology"/>
<feature type="binding site" evidence="8">
    <location>
        <position position="257"/>
    </location>
    <ligand>
        <name>Zn(2+)</name>
        <dbReference type="ChEBI" id="CHEBI:29105"/>
    </ligand>
</feature>
<dbReference type="EMBL" id="CP131061">
    <property type="protein sequence ID" value="WNY27134.1"/>
    <property type="molecule type" value="Genomic_DNA"/>
</dbReference>
<keyword evidence="2 8" id="KW-0489">Methyltransferase</keyword>
<evidence type="ECO:0000256" key="1">
    <source>
        <dbReference type="ARBA" id="ARBA00022555"/>
    </source>
</evidence>
<dbReference type="InterPro" id="IPR022923">
    <property type="entry name" value="TRM1_arc_bac"/>
</dbReference>
<keyword evidence="4 8" id="KW-0949">S-adenosyl-L-methionine</keyword>
<sequence>MIPSPERFLQVLEGQTDILVPNENNSIPTASASVFYNPEMEMNRDINVAATSVFVQKLIERKGFERENIRYLDAFSASGIRGLRVSKETGISVVLNDIKPEAVELIRQNISRNDLDRTAAAICENANILLHREKFAIVDIDPFGTPSPFLDAAAASATFLLGVTATDTAPLCGAHLKSGVRKYSSVPLNNEFHSEMGLRVLLGSIARETAKYDKGIRPLLSHATRHYVRVYAEILHGAKNADKTVEHIGFLAWCPACGSRETKTGLSVFLDEKCPNCFKNRKIAGPVWLGPLRETEFCDAVVAELDRLPLNKKEAAKKLVVTCKNEADLAFFYDQHLFCEELKISAPPIDPFLEKLRAAGFIATRTHFSGTSFKTDAPADVIKKKLLE</sequence>
<evidence type="ECO:0000256" key="3">
    <source>
        <dbReference type="ARBA" id="ARBA00022679"/>
    </source>
</evidence>